<gene>
    <name evidence="1" type="ORF">KCX74_09485</name>
</gene>
<dbReference type="RefSeq" id="WP_161629274.1">
    <property type="nucleotide sequence ID" value="NZ_BAAACY010000135.1"/>
</dbReference>
<dbReference type="EMBL" id="JAGSOT010000024">
    <property type="protein sequence ID" value="MBR7796268.1"/>
    <property type="molecule type" value="Genomic_DNA"/>
</dbReference>
<accession>A0A941DZM5</accession>
<dbReference type="AlphaFoldDB" id="A0A941DZM5"/>
<organism evidence="1 2">
    <name type="scientific">Virgibacillus salarius</name>
    <dbReference type="NCBI Taxonomy" id="447199"/>
    <lineage>
        <taxon>Bacteria</taxon>
        <taxon>Bacillati</taxon>
        <taxon>Bacillota</taxon>
        <taxon>Bacilli</taxon>
        <taxon>Bacillales</taxon>
        <taxon>Bacillaceae</taxon>
        <taxon>Virgibacillus</taxon>
    </lineage>
</organism>
<evidence type="ECO:0000313" key="1">
    <source>
        <dbReference type="EMBL" id="MBR7796268.1"/>
    </source>
</evidence>
<name>A0A941DZM5_9BACI</name>
<sequence length="51" mass="5515">MCYHEDGDNYKQGRINHTALGVVALGVVSRFAGSITKLGNRFSISATIECN</sequence>
<evidence type="ECO:0000313" key="2">
    <source>
        <dbReference type="Proteomes" id="UP000675284"/>
    </source>
</evidence>
<proteinExistence type="predicted"/>
<reference evidence="1" key="1">
    <citation type="submission" date="2021-04" db="EMBL/GenBank/DDBJ databases">
        <title>Isolation and polyphasic classification of algal microorganism.</title>
        <authorList>
            <person name="Wang S."/>
        </authorList>
    </citation>
    <scope>NUCLEOTIDE SEQUENCE</scope>
    <source>
        <strain evidence="1">720a</strain>
    </source>
</reference>
<comment type="caution">
    <text evidence="1">The sequence shown here is derived from an EMBL/GenBank/DDBJ whole genome shotgun (WGS) entry which is preliminary data.</text>
</comment>
<keyword evidence="2" id="KW-1185">Reference proteome</keyword>
<dbReference type="Proteomes" id="UP000675284">
    <property type="component" value="Unassembled WGS sequence"/>
</dbReference>
<protein>
    <submittedName>
        <fullName evidence="1">Uncharacterized protein</fullName>
    </submittedName>
</protein>